<name>A0A098E9W7_9ZZZZ</name>
<proteinExistence type="predicted"/>
<protein>
    <submittedName>
        <fullName evidence="3">Putative Glycosyl transferase, group 1 family protein</fullName>
    </submittedName>
</protein>
<dbReference type="SUPFAM" id="SSF53756">
    <property type="entry name" value="UDP-Glycosyltransferase/glycogen phosphorylase"/>
    <property type="match status" value="1"/>
</dbReference>
<sequence>MKKNFIKMRVIILGQYPLDRGKIKGGVETCIIGLVNELKKYSDVEIHVITSQIMWKDITKKIDNVTVHYLASLPLPRFLTIDTIDKYRTIKKIKELEPDIVHGHMSNYGCYVLKSGFPNIITVHGIAKEEYNPKIRNGLLDIIRRGVVVPMENYVFEHAKVLTVVSPYVKNKIEPFCNGEIHIIPNGVREEFFEIENNEVENGLLFVGGIEPRKGLLNLLKAVKIIKKEIPDVRLHIVGSVRKQGYFNSLIDYVKQNNLNENIIFKGELSEKEVKKEFSECSVFVFPSKEESFGIVLAEAEACGKPVVASNIGGIPYVVDDNKTGFLVEYGDFETFAEKVLRLLKDKNLRDNMGKVGKEKAKQFSNKDIAEKYYGLYEKVNMLNKEWRLLVIF</sequence>
<dbReference type="PANTHER" id="PTHR12526:SF630">
    <property type="entry name" value="GLYCOSYLTRANSFERASE"/>
    <property type="match status" value="1"/>
</dbReference>
<organism evidence="3">
    <name type="scientific">groundwater metagenome</name>
    <dbReference type="NCBI Taxonomy" id="717931"/>
    <lineage>
        <taxon>unclassified sequences</taxon>
        <taxon>metagenomes</taxon>
        <taxon>ecological metagenomes</taxon>
    </lineage>
</organism>
<dbReference type="InterPro" id="IPR028098">
    <property type="entry name" value="Glyco_trans_4-like_N"/>
</dbReference>
<gene>
    <name evidence="3" type="ORF">MSIBF_A2740002</name>
</gene>
<feature type="domain" description="Glycosyl transferase family 1" evidence="1">
    <location>
        <begin position="190"/>
        <end position="359"/>
    </location>
</feature>
<feature type="domain" description="Glycosyltransferase subfamily 4-like N-terminal" evidence="2">
    <location>
        <begin position="33"/>
        <end position="126"/>
    </location>
</feature>
<keyword evidence="3" id="KW-0808">Transferase</keyword>
<evidence type="ECO:0000313" key="3">
    <source>
        <dbReference type="EMBL" id="CEG12803.1"/>
    </source>
</evidence>
<dbReference type="GO" id="GO:0016757">
    <property type="term" value="F:glycosyltransferase activity"/>
    <property type="evidence" value="ECO:0007669"/>
    <property type="project" value="InterPro"/>
</dbReference>
<dbReference type="PANTHER" id="PTHR12526">
    <property type="entry name" value="GLYCOSYLTRANSFERASE"/>
    <property type="match status" value="1"/>
</dbReference>
<dbReference type="Pfam" id="PF13477">
    <property type="entry name" value="Glyco_trans_4_2"/>
    <property type="match status" value="1"/>
</dbReference>
<dbReference type="Gene3D" id="3.40.50.2000">
    <property type="entry name" value="Glycogen Phosphorylase B"/>
    <property type="match status" value="2"/>
</dbReference>
<dbReference type="AlphaFoldDB" id="A0A098E9W7"/>
<dbReference type="InterPro" id="IPR001296">
    <property type="entry name" value="Glyco_trans_1"/>
</dbReference>
<reference evidence="3" key="1">
    <citation type="submission" date="2014-09" db="EMBL/GenBank/DDBJ databases">
        <authorList>
            <person name="Probst J Alexander"/>
        </authorList>
    </citation>
    <scope>NUCLEOTIDE SEQUENCE</scope>
</reference>
<dbReference type="CDD" id="cd03801">
    <property type="entry name" value="GT4_PimA-like"/>
    <property type="match status" value="1"/>
</dbReference>
<dbReference type="Pfam" id="PF00534">
    <property type="entry name" value="Glycos_transf_1"/>
    <property type="match status" value="1"/>
</dbReference>
<accession>A0A098E9W7</accession>
<evidence type="ECO:0000259" key="1">
    <source>
        <dbReference type="Pfam" id="PF00534"/>
    </source>
</evidence>
<dbReference type="EMBL" id="CCXY01000195">
    <property type="protein sequence ID" value="CEG12803.1"/>
    <property type="molecule type" value="Genomic_DNA"/>
</dbReference>
<evidence type="ECO:0000259" key="2">
    <source>
        <dbReference type="Pfam" id="PF13477"/>
    </source>
</evidence>